<keyword evidence="2" id="KW-1185">Reference proteome</keyword>
<accession>A0ACC5XFB8</accession>
<proteinExistence type="predicted"/>
<evidence type="ECO:0000313" key="2">
    <source>
        <dbReference type="Proteomes" id="UP000829447"/>
    </source>
</evidence>
<evidence type="ECO:0000313" key="1">
    <source>
        <dbReference type="EMBL" id="MCI4390023.1"/>
    </source>
</evidence>
<gene>
    <name evidence="1" type="ORF">PGIGA_G00117790</name>
</gene>
<protein>
    <submittedName>
        <fullName evidence="1">Uncharacterized protein</fullName>
    </submittedName>
</protein>
<dbReference type="Proteomes" id="UP000829447">
    <property type="component" value="Linkage Group LG20"/>
</dbReference>
<comment type="caution">
    <text evidence="1">The sequence shown here is derived from an EMBL/GenBank/DDBJ whole genome shotgun (WGS) entry which is preliminary data.</text>
</comment>
<reference evidence="1 2" key="1">
    <citation type="journal article" date="2022" name="bioRxiv">
        <title>An ancient truncated duplication of the anti-Mullerian hormone receptor type 2 gene is a potential conserved master sex determinant in the Pangasiidae catfish family.</title>
        <authorList>
            <person name="Wen M."/>
            <person name="Pan Q."/>
            <person name="Jouanno E."/>
            <person name="Montfort J."/>
            <person name="Zahm M."/>
            <person name="Cabau C."/>
            <person name="Klopp C."/>
            <person name="Iampietro C."/>
            <person name="Roques C."/>
            <person name="Bouchez O."/>
            <person name="Castinel A."/>
            <person name="Donnadieu C."/>
            <person name="Parrinello H."/>
            <person name="Poncet C."/>
            <person name="Belmonte E."/>
            <person name="Gautier V."/>
            <person name="Avarre J.-C."/>
            <person name="Dugue R."/>
            <person name="Gustiano R."/>
            <person name="Ha T.T.T."/>
            <person name="Campet M."/>
            <person name="Sriphairoj K."/>
            <person name="Ribolli J."/>
            <person name="de Almeida F.L."/>
            <person name="Desvignes T."/>
            <person name="Postlethwait J.H."/>
            <person name="Bucao C.F."/>
            <person name="Robinson-Rechavi M."/>
            <person name="Bobe J."/>
            <person name="Herpin A."/>
            <person name="Guiguen Y."/>
        </authorList>
    </citation>
    <scope>NUCLEOTIDE SEQUENCE [LARGE SCALE GENOMIC DNA]</scope>
    <source>
        <strain evidence="1">YG-Dec2019</strain>
    </source>
</reference>
<organism evidence="1 2">
    <name type="scientific">Pangasianodon gigas</name>
    <name type="common">Mekong giant catfish</name>
    <name type="synonym">Pangasius gigas</name>
    <dbReference type="NCBI Taxonomy" id="30993"/>
    <lineage>
        <taxon>Eukaryota</taxon>
        <taxon>Metazoa</taxon>
        <taxon>Chordata</taxon>
        <taxon>Craniata</taxon>
        <taxon>Vertebrata</taxon>
        <taxon>Euteleostomi</taxon>
        <taxon>Actinopterygii</taxon>
        <taxon>Neopterygii</taxon>
        <taxon>Teleostei</taxon>
        <taxon>Ostariophysi</taxon>
        <taxon>Siluriformes</taxon>
        <taxon>Pangasiidae</taxon>
        <taxon>Pangasianodon</taxon>
    </lineage>
</organism>
<sequence>MLLYPSIAILFLLVASVPASRAQITALCPLRTHSARTLPSGRTDFPETQDARIKAGGSEYLRTLSTSSTRQPLCPK</sequence>
<dbReference type="EMBL" id="CM040473">
    <property type="protein sequence ID" value="MCI4390023.1"/>
    <property type="molecule type" value="Genomic_DNA"/>
</dbReference>
<name>A0ACC5XFB8_PANGG</name>